<dbReference type="Proteomes" id="UP001432161">
    <property type="component" value="Chromosome"/>
</dbReference>
<dbReference type="Proteomes" id="UP000198614">
    <property type="component" value="Unassembled WGS sequence"/>
</dbReference>
<dbReference type="EMBL" id="CP108330">
    <property type="protein sequence ID" value="WUR35701.1"/>
    <property type="molecule type" value="Genomic_DNA"/>
</dbReference>
<evidence type="ECO:0000313" key="2">
    <source>
        <dbReference type="EMBL" id="WUR35701.1"/>
    </source>
</evidence>
<proteinExistence type="predicted"/>
<dbReference type="CDD" id="cd05403">
    <property type="entry name" value="NT_KNTase_like"/>
    <property type="match status" value="1"/>
</dbReference>
<accession>A0A1G7MPQ4</accession>
<gene>
    <name evidence="2" type="ORF">OHN36_00195</name>
    <name evidence="1" type="ORF">SAMN05216260_109291</name>
</gene>
<evidence type="ECO:0000313" key="4">
    <source>
        <dbReference type="Proteomes" id="UP001432161"/>
    </source>
</evidence>
<evidence type="ECO:0000313" key="3">
    <source>
        <dbReference type="Proteomes" id="UP000198614"/>
    </source>
</evidence>
<dbReference type="SUPFAM" id="SSF81301">
    <property type="entry name" value="Nucleotidyltransferase"/>
    <property type="match status" value="1"/>
</dbReference>
<protein>
    <submittedName>
        <fullName evidence="2">Nucleotidyltransferase domain-containing protein</fullName>
    </submittedName>
</protein>
<name>A0A1G7MPQ4_9ACTN</name>
<dbReference type="AlphaFoldDB" id="A0A1G7MPQ4"/>
<keyword evidence="4" id="KW-1185">Reference proteome</keyword>
<sequence>MDEPLPTALALVRERFPTARTAFLAGSVLTHRRTPTSDLDIVVLMDGPPAPGRENLVHRGWPTELFLQTEAVWRDFADKETAKRSSPLLAMCSEGTLLFDEDGLGASLQEEARRRWAAGPPPLSDAERDYLRYIVTDLLEDLRGCTDPAERVYLVSHLLQRAAELVLLAGGHWLGGGKWLSRRLAAADPGLHHALHETVREAADGNTKPFEAAVTRALDTAGGPLWEGYRIG</sequence>
<reference evidence="2" key="2">
    <citation type="submission" date="2022-10" db="EMBL/GenBank/DDBJ databases">
        <title>The complete genomes of actinobacterial strains from the NBC collection.</title>
        <authorList>
            <person name="Joergensen T.S."/>
            <person name="Alvarez Arevalo M."/>
            <person name="Sterndorff E.B."/>
            <person name="Faurdal D."/>
            <person name="Vuksanovic O."/>
            <person name="Mourched A.-S."/>
            <person name="Charusanti P."/>
            <person name="Shaw S."/>
            <person name="Blin K."/>
            <person name="Weber T."/>
        </authorList>
    </citation>
    <scope>NUCLEOTIDE SEQUENCE</scope>
    <source>
        <strain evidence="2">NBC_00489</strain>
    </source>
</reference>
<dbReference type="EMBL" id="FNAX01000009">
    <property type="protein sequence ID" value="SDF63664.1"/>
    <property type="molecule type" value="Genomic_DNA"/>
</dbReference>
<organism evidence="1 3">
    <name type="scientific">Streptomyces griseoaurantiacus</name>
    <dbReference type="NCBI Taxonomy" id="68213"/>
    <lineage>
        <taxon>Bacteria</taxon>
        <taxon>Bacillati</taxon>
        <taxon>Actinomycetota</taxon>
        <taxon>Actinomycetes</taxon>
        <taxon>Kitasatosporales</taxon>
        <taxon>Streptomycetaceae</taxon>
        <taxon>Streptomyces</taxon>
        <taxon>Streptomyces aurantiacus group</taxon>
    </lineage>
</organism>
<dbReference type="OrthoDB" id="43980at2"/>
<dbReference type="InterPro" id="IPR043519">
    <property type="entry name" value="NT_sf"/>
</dbReference>
<dbReference type="Gene3D" id="3.30.460.10">
    <property type="entry name" value="Beta Polymerase, domain 2"/>
    <property type="match status" value="1"/>
</dbReference>
<evidence type="ECO:0000313" key="1">
    <source>
        <dbReference type="EMBL" id="SDF63664.1"/>
    </source>
</evidence>
<reference evidence="1 3" key="1">
    <citation type="submission" date="2016-10" db="EMBL/GenBank/DDBJ databases">
        <authorList>
            <person name="de Groot N.N."/>
        </authorList>
    </citation>
    <scope>NUCLEOTIDE SEQUENCE [LARGE SCALE GENOMIC DNA]</scope>
    <source>
        <strain evidence="1 3">CGMCC 4.1859</strain>
    </source>
</reference>